<gene>
    <name evidence="2" type="ORF">NCGR_LOCUS9197</name>
</gene>
<evidence type="ECO:0000313" key="3">
    <source>
        <dbReference type="Proteomes" id="UP000604825"/>
    </source>
</evidence>
<accession>A0A811MZP4</accession>
<keyword evidence="1" id="KW-0732">Signal</keyword>
<evidence type="ECO:0000256" key="1">
    <source>
        <dbReference type="SAM" id="SignalP"/>
    </source>
</evidence>
<protein>
    <submittedName>
        <fullName evidence="2">Uncharacterized protein</fullName>
    </submittedName>
</protein>
<sequence>MRKQYSPVLSFCLMVLVVAAMVCVMYTSSAEAGRSGYNSYQPDGFGGSNSVPTNGGANP</sequence>
<dbReference type="EMBL" id="CAJGYO010000002">
    <property type="protein sequence ID" value="CAD6213679.1"/>
    <property type="molecule type" value="Genomic_DNA"/>
</dbReference>
<reference evidence="2" key="1">
    <citation type="submission" date="2020-10" db="EMBL/GenBank/DDBJ databases">
        <authorList>
            <person name="Han B."/>
            <person name="Lu T."/>
            <person name="Zhao Q."/>
            <person name="Huang X."/>
            <person name="Zhao Y."/>
        </authorList>
    </citation>
    <scope>NUCLEOTIDE SEQUENCE</scope>
</reference>
<keyword evidence="3" id="KW-1185">Reference proteome</keyword>
<feature type="signal peptide" evidence="1">
    <location>
        <begin position="1"/>
        <end position="32"/>
    </location>
</feature>
<organism evidence="2 3">
    <name type="scientific">Miscanthus lutarioriparius</name>
    <dbReference type="NCBI Taxonomy" id="422564"/>
    <lineage>
        <taxon>Eukaryota</taxon>
        <taxon>Viridiplantae</taxon>
        <taxon>Streptophyta</taxon>
        <taxon>Embryophyta</taxon>
        <taxon>Tracheophyta</taxon>
        <taxon>Spermatophyta</taxon>
        <taxon>Magnoliopsida</taxon>
        <taxon>Liliopsida</taxon>
        <taxon>Poales</taxon>
        <taxon>Poaceae</taxon>
        <taxon>PACMAD clade</taxon>
        <taxon>Panicoideae</taxon>
        <taxon>Andropogonodae</taxon>
        <taxon>Andropogoneae</taxon>
        <taxon>Saccharinae</taxon>
        <taxon>Miscanthus</taxon>
    </lineage>
</organism>
<dbReference type="AlphaFoldDB" id="A0A811MZP4"/>
<proteinExistence type="predicted"/>
<dbReference type="Proteomes" id="UP000604825">
    <property type="component" value="Unassembled WGS sequence"/>
</dbReference>
<evidence type="ECO:0000313" key="2">
    <source>
        <dbReference type="EMBL" id="CAD6213679.1"/>
    </source>
</evidence>
<name>A0A811MZP4_9POAL</name>
<feature type="chain" id="PRO_5032732457" evidence="1">
    <location>
        <begin position="33"/>
        <end position="59"/>
    </location>
</feature>
<comment type="caution">
    <text evidence="2">The sequence shown here is derived from an EMBL/GenBank/DDBJ whole genome shotgun (WGS) entry which is preliminary data.</text>
</comment>
<dbReference type="OrthoDB" id="668646at2759"/>